<feature type="compositionally biased region" description="Basic and acidic residues" evidence="1">
    <location>
        <begin position="1"/>
        <end position="19"/>
    </location>
</feature>
<dbReference type="EMBL" id="BMAT01011153">
    <property type="protein sequence ID" value="GFR67603.1"/>
    <property type="molecule type" value="Genomic_DNA"/>
</dbReference>
<feature type="region of interest" description="Disordered" evidence="1">
    <location>
        <begin position="1"/>
        <end position="20"/>
    </location>
</feature>
<gene>
    <name evidence="2" type="ORF">ElyMa_005587300</name>
</gene>
<evidence type="ECO:0000256" key="1">
    <source>
        <dbReference type="SAM" id="MobiDB-lite"/>
    </source>
</evidence>
<name>A0AAV4F2L8_9GAST</name>
<accession>A0AAV4F2L8</accession>
<evidence type="ECO:0000313" key="3">
    <source>
        <dbReference type="Proteomes" id="UP000762676"/>
    </source>
</evidence>
<protein>
    <submittedName>
        <fullName evidence="2">Sodium-dependent transporter</fullName>
    </submittedName>
</protein>
<dbReference type="AlphaFoldDB" id="A0AAV4F2L8"/>
<keyword evidence="3" id="KW-1185">Reference proteome</keyword>
<proteinExistence type="predicted"/>
<dbReference type="Proteomes" id="UP000762676">
    <property type="component" value="Unassembled WGS sequence"/>
</dbReference>
<evidence type="ECO:0000313" key="2">
    <source>
        <dbReference type="EMBL" id="GFR67603.1"/>
    </source>
</evidence>
<reference evidence="2 3" key="1">
    <citation type="journal article" date="2021" name="Elife">
        <title>Chloroplast acquisition without the gene transfer in kleptoplastic sea slugs, Plakobranchus ocellatus.</title>
        <authorList>
            <person name="Maeda T."/>
            <person name="Takahashi S."/>
            <person name="Yoshida T."/>
            <person name="Shimamura S."/>
            <person name="Takaki Y."/>
            <person name="Nagai Y."/>
            <person name="Toyoda A."/>
            <person name="Suzuki Y."/>
            <person name="Arimoto A."/>
            <person name="Ishii H."/>
            <person name="Satoh N."/>
            <person name="Nishiyama T."/>
            <person name="Hasebe M."/>
            <person name="Maruyama T."/>
            <person name="Minagawa J."/>
            <person name="Obokata J."/>
            <person name="Shigenobu S."/>
        </authorList>
    </citation>
    <scope>NUCLEOTIDE SEQUENCE [LARGE SCALE GENOMIC DNA]</scope>
</reference>
<sequence>MSSSDSTDRSRTEELRVTEQHQLPRSAVTTDKVFLSFAKSFSLATAYSANVGGMATLTGTPPNVLFKGLADG</sequence>
<organism evidence="2 3">
    <name type="scientific">Elysia marginata</name>
    <dbReference type="NCBI Taxonomy" id="1093978"/>
    <lineage>
        <taxon>Eukaryota</taxon>
        <taxon>Metazoa</taxon>
        <taxon>Spiralia</taxon>
        <taxon>Lophotrochozoa</taxon>
        <taxon>Mollusca</taxon>
        <taxon>Gastropoda</taxon>
        <taxon>Heterobranchia</taxon>
        <taxon>Euthyneura</taxon>
        <taxon>Panpulmonata</taxon>
        <taxon>Sacoglossa</taxon>
        <taxon>Placobranchoidea</taxon>
        <taxon>Plakobranchidae</taxon>
        <taxon>Elysia</taxon>
    </lineage>
</organism>
<comment type="caution">
    <text evidence="2">The sequence shown here is derived from an EMBL/GenBank/DDBJ whole genome shotgun (WGS) entry which is preliminary data.</text>
</comment>